<protein>
    <recommendedName>
        <fullName evidence="4">Phage protein</fullName>
    </recommendedName>
</protein>
<dbReference type="eggNOG" id="ENOG5030W2N">
    <property type="taxonomic scope" value="Bacteria"/>
</dbReference>
<dbReference type="STRING" id="268407.PWYN_00105"/>
<evidence type="ECO:0000313" key="3">
    <source>
        <dbReference type="Proteomes" id="UP000029734"/>
    </source>
</evidence>
<keyword evidence="3" id="KW-1185">Reference proteome</keyword>
<dbReference type="AlphaFoldDB" id="A0A098MF30"/>
<evidence type="ECO:0008006" key="4">
    <source>
        <dbReference type="Google" id="ProtNLM"/>
    </source>
</evidence>
<evidence type="ECO:0000313" key="2">
    <source>
        <dbReference type="EMBL" id="KGE20706.1"/>
    </source>
</evidence>
<reference evidence="1 3" key="2">
    <citation type="submission" date="2014-10" db="EMBL/GenBank/DDBJ databases">
        <title>Comparative genomics of the Paenibacillus odorifer group.</title>
        <authorList>
            <person name="Tsai Y.-C."/>
            <person name="Martin N."/>
            <person name="Korlach J."/>
            <person name="Wiedmann M."/>
        </authorList>
    </citation>
    <scope>NUCLEOTIDE SEQUENCE [LARGE SCALE GENOMIC DNA]</scope>
    <source>
        <strain evidence="1 3">DSM 18334</strain>
    </source>
</reference>
<dbReference type="Pfam" id="PF19645">
    <property type="entry name" value="DUF6148"/>
    <property type="match status" value="1"/>
</dbReference>
<dbReference type="RefSeq" id="WP_036647220.1">
    <property type="nucleotide sequence ID" value="NZ_JQCR01000001.1"/>
</dbReference>
<evidence type="ECO:0000313" key="1">
    <source>
        <dbReference type="EMBL" id="KGE20648.1"/>
    </source>
</evidence>
<dbReference type="Proteomes" id="UP000029734">
    <property type="component" value="Unassembled WGS sequence"/>
</dbReference>
<sequence>MPLYTHEVAQAHLESWLAAELALSTGQSYTIGTRSLTRVDITDVMDQIKYWQKQVNECVREASGLSKRSRVRRYVPTDL</sequence>
<organism evidence="1 3">
    <name type="scientific">Paenibacillus wynnii</name>
    <dbReference type="NCBI Taxonomy" id="268407"/>
    <lineage>
        <taxon>Bacteria</taxon>
        <taxon>Bacillati</taxon>
        <taxon>Bacillota</taxon>
        <taxon>Bacilli</taxon>
        <taxon>Bacillales</taxon>
        <taxon>Paenibacillaceae</taxon>
        <taxon>Paenibacillus</taxon>
    </lineage>
</organism>
<reference evidence="1 3" key="1">
    <citation type="submission" date="2014-08" db="EMBL/GenBank/DDBJ databases">
        <authorList>
            <person name="den Bakker H.C."/>
        </authorList>
    </citation>
    <scope>NUCLEOTIDE SEQUENCE [LARGE SCALE GENOMIC DNA]</scope>
    <source>
        <strain evidence="1 3">DSM 18334</strain>
    </source>
</reference>
<gene>
    <name evidence="1" type="ORF">PWYN_00105</name>
    <name evidence="2" type="ORF">PWYN_00530</name>
</gene>
<name>A0A098MF30_9BACL</name>
<dbReference type="EMBL" id="JQCR01000001">
    <property type="protein sequence ID" value="KGE20648.1"/>
    <property type="molecule type" value="Genomic_DNA"/>
</dbReference>
<proteinExistence type="predicted"/>
<dbReference type="InterPro" id="IPR046146">
    <property type="entry name" value="DUF6148"/>
</dbReference>
<comment type="caution">
    <text evidence="1">The sequence shown here is derived from an EMBL/GenBank/DDBJ whole genome shotgun (WGS) entry which is preliminary data.</text>
</comment>
<accession>A0A098MF30</accession>
<dbReference type="EMBL" id="JQCR01000001">
    <property type="protein sequence ID" value="KGE20706.1"/>
    <property type="molecule type" value="Genomic_DNA"/>
</dbReference>